<dbReference type="SUPFAM" id="SSF54523">
    <property type="entry name" value="Pili subunits"/>
    <property type="match status" value="1"/>
</dbReference>
<proteinExistence type="inferred from homology"/>
<feature type="transmembrane region" description="Helical" evidence="2">
    <location>
        <begin position="99"/>
        <end position="128"/>
    </location>
</feature>
<evidence type="ECO:0000256" key="2">
    <source>
        <dbReference type="SAM" id="Phobius"/>
    </source>
</evidence>
<evidence type="ECO:0000313" key="5">
    <source>
        <dbReference type="Proteomes" id="UP001251524"/>
    </source>
</evidence>
<dbReference type="Gene3D" id="3.30.700.10">
    <property type="entry name" value="Glycoprotein, Type 4 Pilin"/>
    <property type="match status" value="1"/>
</dbReference>
<evidence type="ECO:0000259" key="3">
    <source>
        <dbReference type="Pfam" id="PF14237"/>
    </source>
</evidence>
<gene>
    <name evidence="4" type="ORF">J2X06_002751</name>
</gene>
<dbReference type="EMBL" id="JAVDVY010000002">
    <property type="protein sequence ID" value="MDR7135542.1"/>
    <property type="molecule type" value="Genomic_DNA"/>
</dbReference>
<dbReference type="InterPro" id="IPR001082">
    <property type="entry name" value="Pilin"/>
</dbReference>
<comment type="similarity">
    <text evidence="1">Belongs to the N-Me-Phe pilin family.</text>
</comment>
<dbReference type="InterPro" id="IPR045584">
    <property type="entry name" value="Pilin-like"/>
</dbReference>
<dbReference type="Pfam" id="PF00114">
    <property type="entry name" value="Pilin"/>
    <property type="match status" value="1"/>
</dbReference>
<evidence type="ECO:0000313" key="4">
    <source>
        <dbReference type="EMBL" id="MDR7135542.1"/>
    </source>
</evidence>
<keyword evidence="2" id="KW-0472">Membrane</keyword>
<protein>
    <submittedName>
        <fullName evidence="4">Type IV pilus assembly protein PilA</fullName>
    </submittedName>
</protein>
<keyword evidence="5" id="KW-1185">Reference proteome</keyword>
<dbReference type="Proteomes" id="UP001251524">
    <property type="component" value="Unassembled WGS sequence"/>
</dbReference>
<dbReference type="SUPFAM" id="SSF55277">
    <property type="entry name" value="GYF domain"/>
    <property type="match status" value="1"/>
</dbReference>
<dbReference type="Pfam" id="PF14237">
    <property type="entry name" value="GYF_2"/>
    <property type="match status" value="1"/>
</dbReference>
<dbReference type="RefSeq" id="WP_310063271.1">
    <property type="nucleotide sequence ID" value="NZ_JAVDVY010000002.1"/>
</dbReference>
<name>A0ABU1WDV7_9GAMM</name>
<feature type="domain" description="GYF" evidence="3">
    <location>
        <begin position="4"/>
        <end position="53"/>
    </location>
</feature>
<keyword evidence="2" id="KW-1133">Transmembrane helix</keyword>
<accession>A0ABU1WDV7</accession>
<sequence>MTDWYYHDPSQGRVGPHTAQEIRARYRDRRIQRDTLVWHAGLREWQPLDRLSEELELAGVQPDASVPPPLPPPLTSAAAYSTGRPAAGARRHSAPQRGLSGCAIVAIVLGALAIPVVGILAAIAVPAYQDYTVRAQTTAGLVGAASAIKRQVATHVERTGHCPGNDDMAPVIQRFAGLHPKSRLAFGSVDSGQCAFEFTLAGMSPAVEGSTWLYVAYQEGDGMAWDCSGGTLPNRYRPASCRAQ</sequence>
<organism evidence="4 5">
    <name type="scientific">Lysobacter niastensis</name>
    <dbReference type="NCBI Taxonomy" id="380629"/>
    <lineage>
        <taxon>Bacteria</taxon>
        <taxon>Pseudomonadati</taxon>
        <taxon>Pseudomonadota</taxon>
        <taxon>Gammaproteobacteria</taxon>
        <taxon>Lysobacterales</taxon>
        <taxon>Lysobacteraceae</taxon>
        <taxon>Lysobacter</taxon>
    </lineage>
</organism>
<evidence type="ECO:0000256" key="1">
    <source>
        <dbReference type="ARBA" id="ARBA00005233"/>
    </source>
</evidence>
<reference evidence="4 5" key="1">
    <citation type="submission" date="2023-07" db="EMBL/GenBank/DDBJ databases">
        <title>Sorghum-associated microbial communities from plants grown in Nebraska, USA.</title>
        <authorList>
            <person name="Schachtman D."/>
        </authorList>
    </citation>
    <scope>NUCLEOTIDE SEQUENCE [LARGE SCALE GENOMIC DNA]</scope>
    <source>
        <strain evidence="4 5">BE198</strain>
    </source>
</reference>
<dbReference type="InterPro" id="IPR025640">
    <property type="entry name" value="GYF_2"/>
</dbReference>
<comment type="caution">
    <text evidence="4">The sequence shown here is derived from an EMBL/GenBank/DDBJ whole genome shotgun (WGS) entry which is preliminary data.</text>
</comment>
<dbReference type="InterPro" id="IPR035445">
    <property type="entry name" value="GYF-like_dom_sf"/>
</dbReference>
<keyword evidence="2" id="KW-0812">Transmembrane</keyword>